<comment type="caution">
    <text evidence="1">The sequence shown here is derived from an EMBL/GenBank/DDBJ whole genome shotgun (WGS) entry which is preliminary data.</text>
</comment>
<protein>
    <submittedName>
        <fullName evidence="1">WGS project CCBQ000000000 data, contig 00041</fullName>
    </submittedName>
</protein>
<name>A0A0A8L077_9SACH</name>
<organism evidence="1 2">
    <name type="scientific">Kluyveromyces dobzhanskii CBS 2104</name>
    <dbReference type="NCBI Taxonomy" id="1427455"/>
    <lineage>
        <taxon>Eukaryota</taxon>
        <taxon>Fungi</taxon>
        <taxon>Dikarya</taxon>
        <taxon>Ascomycota</taxon>
        <taxon>Saccharomycotina</taxon>
        <taxon>Saccharomycetes</taxon>
        <taxon>Saccharomycetales</taxon>
        <taxon>Saccharomycetaceae</taxon>
        <taxon>Kluyveromyces</taxon>
    </lineage>
</organism>
<accession>A0A0A8L077</accession>
<gene>
    <name evidence="1" type="ORF">KLDO_g755</name>
</gene>
<sequence length="549" mass="63784">MASNASLKDVFGDVTKFLNQNDLVALCLVNREFCELATPQLYSDIVINKHSVLRSSEWWIDCGKTYVGGYRSEKKSNDQNDLFLYDRIERLLESRQTNLIRTLVVQEDVFNDMETGMPLLQRLIDEMLALNQIIDLDIRDSVLFQANKEKVKGLKLSETIRIQELDSLNDISDFEHLKSLEILVTLPSFENVILSDVVKLRLLAGLDELVIEDVEFSALRVFCFFKEQGVVFSNLKSLKFNHVHGIHDYNKTYRELTAEFLREVIPLKQLQSLEMELACEKSECICVDAFLADISPKLVSLKNLALIEKTFITLGDHYTEENWDLSINRFILHLPNVGQNLQTLSVRHNCPTNGLQKDSVEGNYIRRRTLYEEVLPHLCSLKKLIAPTILQSLSSYEILVCDLLWNGCECKKCAEVLDIFDQFLQNHQYYSYEEGRYKDVIPTVFFAYAGDALCRRFLTETDWDLKALQYPPTQHTWNLHGYENVHHFQDYECFFDESAYSHLTQVISHFFDDYMKTLVKLLPKLTVCVLSGIYYQVSENREFFSQYDA</sequence>
<dbReference type="AlphaFoldDB" id="A0A0A8L077"/>
<keyword evidence="2" id="KW-1185">Reference proteome</keyword>
<proteinExistence type="predicted"/>
<dbReference type="EMBL" id="CCBQ010000013">
    <property type="protein sequence ID" value="CDO92435.1"/>
    <property type="molecule type" value="Genomic_DNA"/>
</dbReference>
<evidence type="ECO:0000313" key="1">
    <source>
        <dbReference type="EMBL" id="CDO92435.1"/>
    </source>
</evidence>
<dbReference type="Proteomes" id="UP000031516">
    <property type="component" value="Unassembled WGS sequence"/>
</dbReference>
<dbReference type="OrthoDB" id="3976101at2759"/>
<evidence type="ECO:0000313" key="2">
    <source>
        <dbReference type="Proteomes" id="UP000031516"/>
    </source>
</evidence>
<reference evidence="1 2" key="1">
    <citation type="submission" date="2014-03" db="EMBL/GenBank/DDBJ databases">
        <title>The genome of Kluyveromyces dobzhanskii.</title>
        <authorList>
            <person name="Nystedt B."/>
            <person name="Astrom S."/>
        </authorList>
    </citation>
    <scope>NUCLEOTIDE SEQUENCE [LARGE SCALE GENOMIC DNA]</scope>
    <source>
        <strain evidence="1 2">CBS 2104</strain>
    </source>
</reference>